<comment type="caution">
    <text evidence="3">The sequence shown here is derived from an EMBL/GenBank/DDBJ whole genome shotgun (WGS) entry which is preliminary data.</text>
</comment>
<dbReference type="InterPro" id="IPR006915">
    <property type="entry name" value="DUF637_hemagglutn_put"/>
</dbReference>
<proteinExistence type="predicted"/>
<organism evidence="3 4">
    <name type="scientific">Zooshikella harenae</name>
    <dbReference type="NCBI Taxonomy" id="2827238"/>
    <lineage>
        <taxon>Bacteria</taxon>
        <taxon>Pseudomonadati</taxon>
        <taxon>Pseudomonadota</taxon>
        <taxon>Gammaproteobacteria</taxon>
        <taxon>Oceanospirillales</taxon>
        <taxon>Zooshikellaceae</taxon>
        <taxon>Zooshikella</taxon>
    </lineage>
</organism>
<reference evidence="3 4" key="1">
    <citation type="submission" date="2021-04" db="EMBL/GenBank/DDBJ databases">
        <authorList>
            <person name="Pira H."/>
            <person name="Risdian C."/>
            <person name="Wink J."/>
        </authorList>
    </citation>
    <scope>NUCLEOTIDE SEQUENCE [LARGE SCALE GENOMIC DNA]</scope>
    <source>
        <strain evidence="3 4">WH53</strain>
    </source>
</reference>
<dbReference type="Pfam" id="PF04830">
    <property type="entry name" value="DUF637"/>
    <property type="match status" value="1"/>
</dbReference>
<dbReference type="Proteomes" id="UP000690515">
    <property type="component" value="Unassembled WGS sequence"/>
</dbReference>
<gene>
    <name evidence="3" type="ORF">KCG35_18605</name>
</gene>
<evidence type="ECO:0000313" key="4">
    <source>
        <dbReference type="Proteomes" id="UP000690515"/>
    </source>
</evidence>
<keyword evidence="1" id="KW-0732">Signal</keyword>
<protein>
    <submittedName>
        <fullName evidence="3">DUF637 domain-containing protein</fullName>
    </submittedName>
</protein>
<feature type="signal peptide" evidence="1">
    <location>
        <begin position="1"/>
        <end position="30"/>
    </location>
</feature>
<evidence type="ECO:0000313" key="3">
    <source>
        <dbReference type="EMBL" id="MBU2713081.1"/>
    </source>
</evidence>
<name>A0ABS5ZGA6_9GAMM</name>
<dbReference type="EMBL" id="JAGSOY010000060">
    <property type="protein sequence ID" value="MBU2713081.1"/>
    <property type="molecule type" value="Genomic_DNA"/>
</dbReference>
<sequence>MLNFYVRKLRAIAFIALLSFVNTIALSAYAQIASVPQNQIVSSLESLTTITNSDSEYLFKEVEYLTGDIFNGYEYFYKKLKKDNYNSLLDTNFIPIGVGDITIFIPAMRDMPKFIGTPFVERTLVQSQLTTLIHQRWIPGYESYEDQIKQLYTNGVRLSLSWKLKIGEPVPKEKLSSIPYDLIWPEVININGQQALVPVVYLSKTTLNTKIEKNTVSLGSASLSFENITIDGAHIQVRRNALIKARENFVNKNAVFEAKDIIIAAGRNIENHSGAISGDQLKLIANKVVNNTLVMRHNYAMGFNEQIGSIATIKAIGDINIDTKSDIANIGGEFSAQGSIKLNAGGLIYIVPQQKKSHHEFNSEVWKLKETYLKNIPSKLTAGEALSLISEKTVLIKGSELEGKTLVEILAKLGIRILNDEDSYSYYEKYEVELEGFFSKEREFTEKQQLATTLVRSLIKSGNNIVINTKLGGIVLRAIKLESEGSTEIVAEDGAIDVQIAKEKSFYSYSSESEGTFRFKYQGYGHNKETAFYNELFARGILRLDAAKGFRIEYAGEGSLDEIINNLSQSPELAWLKDVRSRSDINWQHVELALEEWDYKQQGLTKASAAIICIAVAVATGGAGASLLSGVTTNSTLVAMTQAAITNIATQATVSIASGNSIGETLHNLGSNQAIKSLATSVVTAGVLDVVDSNLFNSTPTAEVGSQAATASSSVLIDIPQQSLQMLAHATIRVGIDRLINGGNGKDLDDRFINALALESVNKLGESLAKTIGSADINDAARYILHAALGCVLGATSTAIDGEDTDENELACISGAGGAVVGEFVAEQYREEFISDLREWKEASQEYTLDQEREWVKKWRARGADLSRLSAGLVAFATGGNVSISAKTAENAALNNALNYSKLKPEQQKALLFAAIAFDNINSKKELSEEEKKEARELREWAATIPDDHPHKPYANVILRFMSDIDITFHLAYLKEIDWRFAQEVFKQIKVGDETKTGPHGKPVLVTLEEKLNALEAKRNNEVTENIQTLIRYNSGEVERVTGISELVISLALPGGPLTLRSFKSFFKGGTKVKLGPWMDDPYHPNWRKLTSSQQRALGGRSVGPARVTSGSHTINEITSDKLLASQLDCQKWNSELILSLKEANPSLSNRAIADLAKPSFKVPEIPHGFTEKRFLDAQNFIKDQLNKIGIKDASGFATGSRVTGVTTNPKKTSSFGHLVTDFTKRDLDITLVIPNKMSKQQLFDLSDSFSKKFNIKLGMRTVTDHRELEYLPVFGKIELRF</sequence>
<accession>A0ABS5ZGA6</accession>
<dbReference type="RefSeq" id="WP_215821317.1">
    <property type="nucleotide sequence ID" value="NZ_JAGSOY010000060.1"/>
</dbReference>
<feature type="domain" description="DUF637" evidence="2">
    <location>
        <begin position="640"/>
        <end position="796"/>
    </location>
</feature>
<feature type="chain" id="PRO_5047094619" evidence="1">
    <location>
        <begin position="31"/>
        <end position="1282"/>
    </location>
</feature>
<keyword evidence="4" id="KW-1185">Reference proteome</keyword>
<evidence type="ECO:0000256" key="1">
    <source>
        <dbReference type="SAM" id="SignalP"/>
    </source>
</evidence>
<evidence type="ECO:0000259" key="2">
    <source>
        <dbReference type="Pfam" id="PF04830"/>
    </source>
</evidence>